<dbReference type="PROSITE" id="PS51257">
    <property type="entry name" value="PROKAR_LIPOPROTEIN"/>
    <property type="match status" value="1"/>
</dbReference>
<keyword evidence="2" id="KW-1185">Reference proteome</keyword>
<evidence type="ECO:0000313" key="1">
    <source>
        <dbReference type="EMBL" id="WAC14678.1"/>
    </source>
</evidence>
<evidence type="ECO:0000313" key="2">
    <source>
        <dbReference type="Proteomes" id="UP001164653"/>
    </source>
</evidence>
<reference evidence="1" key="1">
    <citation type="submission" date="2022-11" db="EMBL/GenBank/DDBJ databases">
        <title>Dyadobacter pollutisoli sp. nov., isolated from plastic dumped soil.</title>
        <authorList>
            <person name="Kim J.M."/>
            <person name="Kim K.R."/>
            <person name="Lee J.K."/>
            <person name="Hao L."/>
            <person name="Jeon C.O."/>
        </authorList>
    </citation>
    <scope>NUCLEOTIDE SEQUENCE</scope>
    <source>
        <strain evidence="1">U1</strain>
    </source>
</reference>
<name>A0A9E8NEV8_9BACT</name>
<dbReference type="KEGG" id="dpf:ON006_12095"/>
<dbReference type="AlphaFoldDB" id="A0A9E8NEV8"/>
<accession>A0A9E8NEV8</accession>
<dbReference type="Proteomes" id="UP001164653">
    <property type="component" value="Chromosome"/>
</dbReference>
<dbReference type="EMBL" id="CP112998">
    <property type="protein sequence ID" value="WAC14678.1"/>
    <property type="molecule type" value="Genomic_DNA"/>
</dbReference>
<protein>
    <submittedName>
        <fullName evidence="1">Uncharacterized protein</fullName>
    </submittedName>
</protein>
<dbReference type="RefSeq" id="WP_244820045.1">
    <property type="nucleotide sequence ID" value="NZ_CP112998.1"/>
</dbReference>
<organism evidence="1 2">
    <name type="scientific">Dyadobacter pollutisoli</name>
    <dbReference type="NCBI Taxonomy" id="2910158"/>
    <lineage>
        <taxon>Bacteria</taxon>
        <taxon>Pseudomonadati</taxon>
        <taxon>Bacteroidota</taxon>
        <taxon>Cytophagia</taxon>
        <taxon>Cytophagales</taxon>
        <taxon>Spirosomataceae</taxon>
        <taxon>Dyadobacter</taxon>
    </lineage>
</organism>
<sequence length="143" mass="15987">MRQILCVLVIAMMLAACKKDRNDDPLPEIASIAGKWRMTEVEKTENGKTSWYPVVYYDSPVYITFRFDGVILDNNGLPYCCGPDSLKINGVPFEIVPKADLPANPSCAFVDCATCPTWEITQSGDEMIVGACTTFPKYKYVRE</sequence>
<proteinExistence type="predicted"/>
<gene>
    <name evidence="1" type="ORF">ON006_12095</name>
</gene>